<dbReference type="EMBL" id="JABFTP020000185">
    <property type="protein sequence ID" value="KAL3287905.1"/>
    <property type="molecule type" value="Genomic_DNA"/>
</dbReference>
<feature type="compositionally biased region" description="Low complexity" evidence="10">
    <location>
        <begin position="361"/>
        <end position="377"/>
    </location>
</feature>
<keyword evidence="5" id="KW-0547">Nucleotide-binding</keyword>
<feature type="compositionally biased region" description="Basic and acidic residues" evidence="10">
    <location>
        <begin position="403"/>
        <end position="430"/>
    </location>
</feature>
<organism evidence="12 13">
    <name type="scientific">Cryptolaemus montrouzieri</name>
    <dbReference type="NCBI Taxonomy" id="559131"/>
    <lineage>
        <taxon>Eukaryota</taxon>
        <taxon>Metazoa</taxon>
        <taxon>Ecdysozoa</taxon>
        <taxon>Arthropoda</taxon>
        <taxon>Hexapoda</taxon>
        <taxon>Insecta</taxon>
        <taxon>Pterygota</taxon>
        <taxon>Neoptera</taxon>
        <taxon>Endopterygota</taxon>
        <taxon>Coleoptera</taxon>
        <taxon>Polyphaga</taxon>
        <taxon>Cucujiformia</taxon>
        <taxon>Coccinelloidea</taxon>
        <taxon>Coccinellidae</taxon>
        <taxon>Scymninae</taxon>
        <taxon>Scymnini</taxon>
        <taxon>Cryptolaemus</taxon>
    </lineage>
</organism>
<gene>
    <name evidence="12" type="ORF">HHI36_002363</name>
</gene>
<proteinExistence type="inferred from homology"/>
<feature type="compositionally biased region" description="Acidic residues" evidence="10">
    <location>
        <begin position="1"/>
        <end position="13"/>
    </location>
</feature>
<dbReference type="AlphaFoldDB" id="A0ABD2PAR8"/>
<feature type="compositionally biased region" description="Basic and acidic residues" evidence="10">
    <location>
        <begin position="384"/>
        <end position="396"/>
    </location>
</feature>
<comment type="catalytic activity">
    <reaction evidence="8">
        <text>L-threonyl-[protein] + ATP = O-phospho-L-threonyl-[protein] + ADP + H(+)</text>
        <dbReference type="Rhea" id="RHEA:46608"/>
        <dbReference type="Rhea" id="RHEA-COMP:11060"/>
        <dbReference type="Rhea" id="RHEA-COMP:11605"/>
        <dbReference type="ChEBI" id="CHEBI:15378"/>
        <dbReference type="ChEBI" id="CHEBI:30013"/>
        <dbReference type="ChEBI" id="CHEBI:30616"/>
        <dbReference type="ChEBI" id="CHEBI:61977"/>
        <dbReference type="ChEBI" id="CHEBI:456216"/>
        <dbReference type="EC" id="2.7.11.22"/>
    </reaction>
</comment>
<evidence type="ECO:0000256" key="3">
    <source>
        <dbReference type="ARBA" id="ARBA00022527"/>
    </source>
</evidence>
<dbReference type="InterPro" id="IPR011009">
    <property type="entry name" value="Kinase-like_dom_sf"/>
</dbReference>
<dbReference type="Proteomes" id="UP001516400">
    <property type="component" value="Unassembled WGS sequence"/>
</dbReference>
<evidence type="ECO:0000256" key="4">
    <source>
        <dbReference type="ARBA" id="ARBA00022679"/>
    </source>
</evidence>
<keyword evidence="4" id="KW-0808">Transferase</keyword>
<dbReference type="InterPro" id="IPR008271">
    <property type="entry name" value="Ser/Thr_kinase_AS"/>
</dbReference>
<evidence type="ECO:0000256" key="1">
    <source>
        <dbReference type="ARBA" id="ARBA00006485"/>
    </source>
</evidence>
<keyword evidence="7" id="KW-0067">ATP-binding</keyword>
<accession>A0ABD2PAR8</accession>
<keyword evidence="3" id="KW-0723">Serine/threonine-protein kinase</keyword>
<evidence type="ECO:0000256" key="10">
    <source>
        <dbReference type="SAM" id="MobiDB-lite"/>
    </source>
</evidence>
<feature type="compositionally biased region" description="Acidic residues" evidence="10">
    <location>
        <begin position="32"/>
        <end position="43"/>
    </location>
</feature>
<feature type="compositionally biased region" description="Basic and acidic residues" evidence="10">
    <location>
        <begin position="130"/>
        <end position="204"/>
    </location>
</feature>
<comment type="catalytic activity">
    <reaction evidence="9">
        <text>L-seryl-[protein] + ATP = O-phospho-L-seryl-[protein] + ADP + H(+)</text>
        <dbReference type="Rhea" id="RHEA:17989"/>
        <dbReference type="Rhea" id="RHEA-COMP:9863"/>
        <dbReference type="Rhea" id="RHEA-COMP:11604"/>
        <dbReference type="ChEBI" id="CHEBI:15378"/>
        <dbReference type="ChEBI" id="CHEBI:29999"/>
        <dbReference type="ChEBI" id="CHEBI:30616"/>
        <dbReference type="ChEBI" id="CHEBI:83421"/>
        <dbReference type="ChEBI" id="CHEBI:456216"/>
        <dbReference type="EC" id="2.7.11.22"/>
    </reaction>
</comment>
<evidence type="ECO:0000259" key="11">
    <source>
        <dbReference type="PROSITE" id="PS50011"/>
    </source>
</evidence>
<evidence type="ECO:0000313" key="12">
    <source>
        <dbReference type="EMBL" id="KAL3287905.1"/>
    </source>
</evidence>
<dbReference type="CDD" id="cd07843">
    <property type="entry name" value="STKc_CDC2L1"/>
    <property type="match status" value="1"/>
</dbReference>
<dbReference type="GO" id="GO:0005524">
    <property type="term" value="F:ATP binding"/>
    <property type="evidence" value="ECO:0007669"/>
    <property type="project" value="UniProtKB-KW"/>
</dbReference>
<dbReference type="GO" id="GO:0004693">
    <property type="term" value="F:cyclin-dependent protein serine/threonine kinase activity"/>
    <property type="evidence" value="ECO:0007669"/>
    <property type="project" value="UniProtKB-EC"/>
</dbReference>
<name>A0ABD2PAR8_9CUCU</name>
<dbReference type="EC" id="2.7.11.22" evidence="2"/>
<dbReference type="Pfam" id="PF00069">
    <property type="entry name" value="Pkinase"/>
    <property type="match status" value="1"/>
</dbReference>
<dbReference type="SUPFAM" id="SSF56112">
    <property type="entry name" value="Protein kinase-like (PK-like)"/>
    <property type="match status" value="1"/>
</dbReference>
<dbReference type="PROSITE" id="PS50011">
    <property type="entry name" value="PROTEIN_KINASE_DOM"/>
    <property type="match status" value="1"/>
</dbReference>
<feature type="compositionally biased region" description="Acidic residues" evidence="10">
    <location>
        <begin position="325"/>
        <end position="335"/>
    </location>
</feature>
<evidence type="ECO:0000256" key="5">
    <source>
        <dbReference type="ARBA" id="ARBA00022741"/>
    </source>
</evidence>
<dbReference type="InterPro" id="IPR045267">
    <property type="entry name" value="CDK11/PITSLRE_STKc"/>
</dbReference>
<dbReference type="SMART" id="SM00220">
    <property type="entry name" value="S_TKc"/>
    <property type="match status" value="1"/>
</dbReference>
<feature type="compositionally biased region" description="Basic residues" evidence="10">
    <location>
        <begin position="205"/>
        <end position="219"/>
    </location>
</feature>
<feature type="region of interest" description="Disordered" evidence="10">
    <location>
        <begin position="1"/>
        <end position="436"/>
    </location>
</feature>
<feature type="compositionally biased region" description="Basic residues" evidence="10">
    <location>
        <begin position="59"/>
        <end position="75"/>
    </location>
</feature>
<keyword evidence="6" id="KW-0418">Kinase</keyword>
<dbReference type="PROSITE" id="PS00108">
    <property type="entry name" value="PROTEIN_KINASE_ST"/>
    <property type="match status" value="1"/>
</dbReference>
<feature type="compositionally biased region" description="Polar residues" evidence="10">
    <location>
        <begin position="119"/>
        <end position="129"/>
    </location>
</feature>
<dbReference type="Gene3D" id="1.10.510.10">
    <property type="entry name" value="Transferase(Phosphotransferase) domain 1"/>
    <property type="match status" value="1"/>
</dbReference>
<dbReference type="PANTHER" id="PTHR24056:SF107">
    <property type="entry name" value="CYCLIN-DEPENDENT KINASE 11A-RELATED"/>
    <property type="match status" value="1"/>
</dbReference>
<feature type="domain" description="Protein kinase" evidence="11">
    <location>
        <begin position="449"/>
        <end position="736"/>
    </location>
</feature>
<evidence type="ECO:0000256" key="2">
    <source>
        <dbReference type="ARBA" id="ARBA00012425"/>
    </source>
</evidence>
<reference evidence="12 13" key="1">
    <citation type="journal article" date="2021" name="BMC Biol.">
        <title>Horizontally acquired antibacterial genes associated with adaptive radiation of ladybird beetles.</title>
        <authorList>
            <person name="Li H.S."/>
            <person name="Tang X.F."/>
            <person name="Huang Y.H."/>
            <person name="Xu Z.Y."/>
            <person name="Chen M.L."/>
            <person name="Du X.Y."/>
            <person name="Qiu B.Y."/>
            <person name="Chen P.T."/>
            <person name="Zhang W."/>
            <person name="Slipinski A."/>
            <person name="Escalona H.E."/>
            <person name="Waterhouse R.M."/>
            <person name="Zwick A."/>
            <person name="Pang H."/>
        </authorList>
    </citation>
    <scope>NUCLEOTIDE SEQUENCE [LARGE SCALE GENOMIC DNA]</scope>
    <source>
        <strain evidence="12">SYSU2018</strain>
    </source>
</reference>
<dbReference type="FunFam" id="1.10.510.10:FF:000523">
    <property type="entry name" value="Serine/threonine-protein kinase PITSLRE"/>
    <property type="match status" value="1"/>
</dbReference>
<dbReference type="Gene3D" id="3.30.200.20">
    <property type="entry name" value="Phosphorylase Kinase, domain 1"/>
    <property type="match status" value="1"/>
</dbReference>
<evidence type="ECO:0000256" key="9">
    <source>
        <dbReference type="ARBA" id="ARBA00048367"/>
    </source>
</evidence>
<dbReference type="InterPro" id="IPR050108">
    <property type="entry name" value="CDK"/>
</dbReference>
<feature type="compositionally biased region" description="Basic and acidic residues" evidence="10">
    <location>
        <begin position="247"/>
        <end position="322"/>
    </location>
</feature>
<dbReference type="InterPro" id="IPR000719">
    <property type="entry name" value="Prot_kinase_dom"/>
</dbReference>
<evidence type="ECO:0000256" key="7">
    <source>
        <dbReference type="ARBA" id="ARBA00022840"/>
    </source>
</evidence>
<evidence type="ECO:0000256" key="6">
    <source>
        <dbReference type="ARBA" id="ARBA00022777"/>
    </source>
</evidence>
<protein>
    <recommendedName>
        <fullName evidence="2">cyclin-dependent kinase</fullName>
        <ecNumber evidence="2">2.7.11.22</ecNumber>
    </recommendedName>
</protein>
<dbReference type="FunFam" id="3.30.200.20:FF:000054">
    <property type="entry name" value="Cyclin-dependent kinase 11B"/>
    <property type="match status" value="1"/>
</dbReference>
<sequence>MSFEDSGDEQSEDGELRQSPQEIKKIESEFSISEEDGETIDDSLDIKPPQAKVVQSSSQKRRDHGERSRHKRSSDKHKEDRHPHREKHHRDKQARQTKDRDYYQRERVKERYYRDKTSYDQLMSESQQYMKEKCHRERKDHSRYSENRKHEEKNSKELREVRYTSRESEKHRRRDEDKTADRYLHDLRERLLSKRKVEDDESHERRHSKESHRSHKRRRQNENIESALEGESGMYVKEIINISGGEEPGKSTKDERREDIHLTDKERAEQDQRREKLLEAEREMARLKEQSRLDRERRHQDKEKFSKRKEELEEHYSKRIVPEEIISDNSEDESPEMLLKRRDLETKDDEDDNNSDKSDVSSRSGSRSDSSGISNRSKSSRRSRSPERSRSTDRSRSATRSPESPEDRKSEERDMDNPEHQKEKKPKELDEGLPPYHPAISGCRSVEEFQCLNRIEEGTYGVVYRARDKRTDEIVALKRLKMEKEKEGFPITSLREINTLLKGQHKNIVTVREIVVGSNMDKIFIVMDYVEHDLKSLMETMRHKKQCFTPAEVKCLLQQLLLAVAHLHDNWILHRDLKTSNLLLSHKGILKVGDFGLAREYGSPLKAYTPIVVTLWYRAPELLLCTKEYSTPIDIWSVGCIFAELTLMNALFPGKTEVDQLNRIFKELGTPNEKIWPGFNKLPAIQKMKFTEYPKSNLRVKFHKLTEVGIDLLLAFLTYDPVQRITAEKALSHSYFSENPLPIDPAMFPTWPAKSELGQKRVIASPKPPSGGGEYKKLRADGDDDYGFRIGMGQDRNRGTGFSLKF</sequence>
<comment type="caution">
    <text evidence="12">The sequence shown here is derived from an EMBL/GenBank/DDBJ whole genome shotgun (WGS) entry which is preliminary data.</text>
</comment>
<comment type="similarity">
    <text evidence="1">Belongs to the protein kinase superfamily. CMGC Ser/Thr protein kinase family. CDC2/CDKX subfamily.</text>
</comment>
<dbReference type="PANTHER" id="PTHR24056">
    <property type="entry name" value="CELL DIVISION PROTEIN KINASE"/>
    <property type="match status" value="1"/>
</dbReference>
<evidence type="ECO:0000313" key="13">
    <source>
        <dbReference type="Proteomes" id="UP001516400"/>
    </source>
</evidence>
<evidence type="ECO:0000256" key="8">
    <source>
        <dbReference type="ARBA" id="ARBA00047811"/>
    </source>
</evidence>
<feature type="compositionally biased region" description="Basic and acidic residues" evidence="10">
    <location>
        <begin position="93"/>
        <end position="118"/>
    </location>
</feature>
<keyword evidence="13" id="KW-1185">Reference proteome</keyword>